<dbReference type="AlphaFoldDB" id="A0A2R6NUJ0"/>
<evidence type="ECO:0000256" key="1">
    <source>
        <dbReference type="SAM" id="MobiDB-lite"/>
    </source>
</evidence>
<keyword evidence="3" id="KW-1185">Reference proteome</keyword>
<proteinExistence type="predicted"/>
<evidence type="ECO:0000313" key="2">
    <source>
        <dbReference type="EMBL" id="PSR76921.1"/>
    </source>
</evidence>
<sequence>MALETRFIGEKKPAPLPGARYTPWLEGEPTMGLSRAHSVQSCGSGTSEVGSQMAEVIALQKHPKLHQEQV</sequence>
<dbReference type="EMBL" id="MLYV02000825">
    <property type="protein sequence ID" value="PSR76921.1"/>
    <property type="molecule type" value="Genomic_DNA"/>
</dbReference>
<organism evidence="2 3">
    <name type="scientific">Hermanssonia centrifuga</name>
    <dbReference type="NCBI Taxonomy" id="98765"/>
    <lineage>
        <taxon>Eukaryota</taxon>
        <taxon>Fungi</taxon>
        <taxon>Dikarya</taxon>
        <taxon>Basidiomycota</taxon>
        <taxon>Agaricomycotina</taxon>
        <taxon>Agaricomycetes</taxon>
        <taxon>Polyporales</taxon>
        <taxon>Meruliaceae</taxon>
        <taxon>Hermanssonia</taxon>
    </lineage>
</organism>
<feature type="region of interest" description="Disordered" evidence="1">
    <location>
        <begin position="1"/>
        <end position="22"/>
    </location>
</feature>
<dbReference type="Proteomes" id="UP000186601">
    <property type="component" value="Unassembled WGS sequence"/>
</dbReference>
<accession>A0A2R6NUJ0</accession>
<comment type="caution">
    <text evidence="2">The sequence shown here is derived from an EMBL/GenBank/DDBJ whole genome shotgun (WGS) entry which is preliminary data.</text>
</comment>
<name>A0A2R6NUJ0_9APHY</name>
<reference evidence="2 3" key="1">
    <citation type="submission" date="2018-02" db="EMBL/GenBank/DDBJ databases">
        <title>Genome sequence of the basidiomycete white-rot fungus Phlebia centrifuga.</title>
        <authorList>
            <person name="Granchi Z."/>
            <person name="Peng M."/>
            <person name="de Vries R.P."/>
            <person name="Hilden K."/>
            <person name="Makela M.R."/>
            <person name="Grigoriev I."/>
            <person name="Riley R."/>
        </authorList>
    </citation>
    <scope>NUCLEOTIDE SEQUENCE [LARGE SCALE GENOMIC DNA]</scope>
    <source>
        <strain evidence="2 3">FBCC195</strain>
    </source>
</reference>
<protein>
    <submittedName>
        <fullName evidence="2">Uncharacterized protein</fullName>
    </submittedName>
</protein>
<gene>
    <name evidence="2" type="ORF">PHLCEN_2v8145</name>
</gene>
<evidence type="ECO:0000313" key="3">
    <source>
        <dbReference type="Proteomes" id="UP000186601"/>
    </source>
</evidence>